<dbReference type="AlphaFoldDB" id="G8QIG9"/>
<dbReference type="Gene3D" id="2.40.50.90">
    <property type="match status" value="1"/>
</dbReference>
<dbReference type="PANTHER" id="PTHR12302:SF26">
    <property type="entry name" value="BLR1266 PROTEIN"/>
    <property type="match status" value="1"/>
</dbReference>
<feature type="domain" description="TNase-like" evidence="3">
    <location>
        <begin position="19"/>
        <end position="146"/>
    </location>
</feature>
<organism evidence="4 5">
    <name type="scientific">Azospira oryzae (strain ATCC BAA-33 / DSM 13638 / PS)</name>
    <name type="common">Dechlorosoma suillum</name>
    <dbReference type="NCBI Taxonomy" id="640081"/>
    <lineage>
        <taxon>Bacteria</taxon>
        <taxon>Pseudomonadati</taxon>
        <taxon>Pseudomonadota</taxon>
        <taxon>Betaproteobacteria</taxon>
        <taxon>Rhodocyclales</taxon>
        <taxon>Rhodocyclaceae</taxon>
        <taxon>Azospira</taxon>
    </lineage>
</organism>
<evidence type="ECO:0000259" key="3">
    <source>
        <dbReference type="PROSITE" id="PS50830"/>
    </source>
</evidence>
<protein>
    <submittedName>
        <fullName evidence="4">Micrococcal nuclease-like nuclease</fullName>
    </submittedName>
</protein>
<dbReference type="STRING" id="640081.Dsui_2010"/>
<dbReference type="GO" id="GO:0004518">
    <property type="term" value="F:nuclease activity"/>
    <property type="evidence" value="ECO:0007669"/>
    <property type="project" value="InterPro"/>
</dbReference>
<dbReference type="PROSITE" id="PS50830">
    <property type="entry name" value="TNASE_3"/>
    <property type="match status" value="1"/>
</dbReference>
<dbReference type="SMART" id="SM00318">
    <property type="entry name" value="SNc"/>
    <property type="match status" value="1"/>
</dbReference>
<name>G8QIG9_AZOOP</name>
<dbReference type="OrthoDB" id="9805504at2"/>
<keyword evidence="2" id="KW-0732">Signal</keyword>
<dbReference type="InterPro" id="IPR035437">
    <property type="entry name" value="SNase_OB-fold_sf"/>
</dbReference>
<evidence type="ECO:0000313" key="5">
    <source>
        <dbReference type="Proteomes" id="UP000005633"/>
    </source>
</evidence>
<accession>G8QIG9</accession>
<dbReference type="KEGG" id="dsu:Dsui_2010"/>
<feature type="chain" id="PRO_5003513951" evidence="2">
    <location>
        <begin position="19"/>
        <end position="164"/>
    </location>
</feature>
<feature type="signal peptide" evidence="2">
    <location>
        <begin position="1"/>
        <end position="18"/>
    </location>
</feature>
<dbReference type="PANTHER" id="PTHR12302">
    <property type="entry name" value="EBNA2 BINDING PROTEIN P100"/>
    <property type="match status" value="1"/>
</dbReference>
<reference evidence="4 5" key="1">
    <citation type="journal article" date="2012" name="J. Bacteriol.">
        <title>Complete genome sequence of the anaerobic perchlorate-reducing bacterium Azospira suillum strain PS.</title>
        <authorList>
            <person name="Byrne-Bailey K.G."/>
            <person name="Coates J.D."/>
        </authorList>
    </citation>
    <scope>NUCLEOTIDE SEQUENCE [LARGE SCALE GENOMIC DNA]</scope>
    <source>
        <strain evidence="5">ATCC BAA-33 / DSM 13638 / PS</strain>
    </source>
</reference>
<evidence type="ECO:0000313" key="4">
    <source>
        <dbReference type="EMBL" id="AEV26381.1"/>
    </source>
</evidence>
<dbReference type="HOGENOM" id="CLU_046484_7_0_4"/>
<dbReference type="GO" id="GO:0003676">
    <property type="term" value="F:nucleic acid binding"/>
    <property type="evidence" value="ECO:0007669"/>
    <property type="project" value="InterPro"/>
</dbReference>
<dbReference type="InterPro" id="IPR016071">
    <property type="entry name" value="Staphylococal_nuclease_OB-fold"/>
</dbReference>
<feature type="region of interest" description="Disordered" evidence="1">
    <location>
        <begin position="125"/>
        <end position="164"/>
    </location>
</feature>
<evidence type="ECO:0000256" key="1">
    <source>
        <dbReference type="SAM" id="MobiDB-lite"/>
    </source>
</evidence>
<evidence type="ECO:0000256" key="2">
    <source>
        <dbReference type="SAM" id="SignalP"/>
    </source>
</evidence>
<dbReference type="RefSeq" id="WP_014237079.1">
    <property type="nucleotide sequence ID" value="NC_016616.1"/>
</dbReference>
<dbReference type="EMBL" id="CP003153">
    <property type="protein sequence ID" value="AEV26381.1"/>
    <property type="molecule type" value="Genomic_DNA"/>
</dbReference>
<gene>
    <name evidence="4" type="ordered locus">Dsui_2010</name>
</gene>
<sequence length="164" mass="18577">MRFALLCSTAILCGSAYADQLTGRVVSIADGDTLTVLDRSRVQYKVRLIGIDAPEKRQPFGSAAKANLSSLCFGKDVTVDWRKYDRYQRIIGKVWCDGKEAGLAQIGMGMAWWYEAYAKEQEPADRDLYSQAQEHARSERAGLWQKDNPTPPWIWRMAPKDADR</sequence>
<dbReference type="Pfam" id="PF00565">
    <property type="entry name" value="SNase"/>
    <property type="match status" value="1"/>
</dbReference>
<dbReference type="InterPro" id="IPR002071">
    <property type="entry name" value="Thermonucl_AS"/>
</dbReference>
<dbReference type="Proteomes" id="UP000005633">
    <property type="component" value="Chromosome"/>
</dbReference>
<dbReference type="eggNOG" id="COG1525">
    <property type="taxonomic scope" value="Bacteria"/>
</dbReference>
<dbReference type="PROSITE" id="PS01123">
    <property type="entry name" value="TNASE_1"/>
    <property type="match status" value="1"/>
</dbReference>
<dbReference type="SUPFAM" id="SSF50199">
    <property type="entry name" value="Staphylococcal nuclease"/>
    <property type="match status" value="1"/>
</dbReference>
<proteinExistence type="predicted"/>
<feature type="compositionally biased region" description="Basic and acidic residues" evidence="1">
    <location>
        <begin position="125"/>
        <end position="140"/>
    </location>
</feature>